<dbReference type="Pfam" id="PF06463">
    <property type="entry name" value="Mob_synth_C"/>
    <property type="match status" value="1"/>
</dbReference>
<keyword evidence="3 12" id="KW-0949">S-adenosyl-L-methionine</keyword>
<dbReference type="InterPro" id="IPR050105">
    <property type="entry name" value="MoCo_biosynth_MoaA/MoaC"/>
</dbReference>
<evidence type="ECO:0000256" key="3">
    <source>
        <dbReference type="ARBA" id="ARBA00022691"/>
    </source>
</evidence>
<keyword evidence="4 12" id="KW-0479">Metal-binding</keyword>
<dbReference type="Gene3D" id="3.20.20.70">
    <property type="entry name" value="Aldolase class I"/>
    <property type="match status" value="1"/>
</dbReference>
<feature type="binding site" evidence="12">
    <location>
        <position position="167"/>
    </location>
    <ligand>
        <name>GTP</name>
        <dbReference type="ChEBI" id="CHEBI:37565"/>
    </ligand>
</feature>
<dbReference type="SFLD" id="SFLDG01067">
    <property type="entry name" value="SPASM/twitch_domain_containing"/>
    <property type="match status" value="1"/>
</dbReference>
<dbReference type="InterPro" id="IPR058240">
    <property type="entry name" value="rSAM_sf"/>
</dbReference>
<evidence type="ECO:0000256" key="2">
    <source>
        <dbReference type="ARBA" id="ARBA00022485"/>
    </source>
</evidence>
<feature type="binding site" evidence="12">
    <location>
        <position position="37"/>
    </location>
    <ligand>
        <name>S-adenosyl-L-methionine</name>
        <dbReference type="ChEBI" id="CHEBI:59789"/>
    </ligand>
</feature>
<comment type="similarity">
    <text evidence="12">Belongs to the radical SAM superfamily. MoaA family.</text>
</comment>
<organism evidence="14">
    <name type="scientific">Methylobacterium bullatum</name>
    <dbReference type="NCBI Taxonomy" id="570505"/>
    <lineage>
        <taxon>Bacteria</taxon>
        <taxon>Pseudomonadati</taxon>
        <taxon>Pseudomonadota</taxon>
        <taxon>Alphaproteobacteria</taxon>
        <taxon>Hyphomicrobiales</taxon>
        <taxon>Methylobacteriaceae</taxon>
        <taxon>Methylobacterium</taxon>
    </lineage>
</organism>
<dbReference type="GO" id="GO:1904047">
    <property type="term" value="F:S-adenosyl-L-methionine binding"/>
    <property type="evidence" value="ECO:0007669"/>
    <property type="project" value="UniProtKB-UniRule"/>
</dbReference>
<evidence type="ECO:0000256" key="10">
    <source>
        <dbReference type="ARBA" id="ARBA00023239"/>
    </source>
</evidence>
<dbReference type="PANTHER" id="PTHR22960:SF0">
    <property type="entry name" value="MOLYBDENUM COFACTOR BIOSYNTHESIS PROTEIN 1"/>
    <property type="match status" value="1"/>
</dbReference>
<feature type="binding site" evidence="12">
    <location>
        <position position="35"/>
    </location>
    <ligand>
        <name>[4Fe-4S] cluster</name>
        <dbReference type="ChEBI" id="CHEBI:49883"/>
        <label>1</label>
        <note>4Fe-4S-S-AdoMet</note>
    </ligand>
</feature>
<comment type="subunit">
    <text evidence="12">Monomer and homodimer.</text>
</comment>
<evidence type="ECO:0000313" key="14">
    <source>
        <dbReference type="EMBL" id="CAA2105945.1"/>
    </source>
</evidence>
<dbReference type="CDD" id="cd21117">
    <property type="entry name" value="Twitch_MoaA"/>
    <property type="match status" value="1"/>
</dbReference>
<feature type="binding site" evidence="12">
    <location>
        <begin position="269"/>
        <end position="271"/>
    </location>
    <ligand>
        <name>GTP</name>
        <dbReference type="ChEBI" id="CHEBI:37565"/>
    </ligand>
</feature>
<evidence type="ECO:0000256" key="11">
    <source>
        <dbReference type="ARBA" id="ARBA00048697"/>
    </source>
</evidence>
<dbReference type="GO" id="GO:0046872">
    <property type="term" value="F:metal ion binding"/>
    <property type="evidence" value="ECO:0007669"/>
    <property type="project" value="UniProtKB-KW"/>
</dbReference>
<gene>
    <name evidence="14" type="primary">moaA_2</name>
    <name evidence="12" type="synonym">moaA</name>
    <name evidence="14" type="ORF">MBUL_03442</name>
</gene>
<evidence type="ECO:0000256" key="9">
    <source>
        <dbReference type="ARBA" id="ARBA00023150"/>
    </source>
</evidence>
<comment type="catalytic activity">
    <reaction evidence="11 12">
        <text>GTP + AH2 + S-adenosyl-L-methionine = (8S)-3',8-cyclo-7,8-dihydroguanosine 5'-triphosphate + 5'-deoxyadenosine + L-methionine + A + H(+)</text>
        <dbReference type="Rhea" id="RHEA:49576"/>
        <dbReference type="ChEBI" id="CHEBI:13193"/>
        <dbReference type="ChEBI" id="CHEBI:15378"/>
        <dbReference type="ChEBI" id="CHEBI:17319"/>
        <dbReference type="ChEBI" id="CHEBI:17499"/>
        <dbReference type="ChEBI" id="CHEBI:37565"/>
        <dbReference type="ChEBI" id="CHEBI:57844"/>
        <dbReference type="ChEBI" id="CHEBI:59789"/>
        <dbReference type="ChEBI" id="CHEBI:131766"/>
        <dbReference type="EC" id="4.1.99.22"/>
    </reaction>
</comment>
<evidence type="ECO:0000256" key="7">
    <source>
        <dbReference type="ARBA" id="ARBA00023014"/>
    </source>
</evidence>
<feature type="binding site" evidence="12">
    <location>
        <position position="267"/>
    </location>
    <ligand>
        <name>[4Fe-4S] cluster</name>
        <dbReference type="ChEBI" id="CHEBI:49883"/>
        <label>2</label>
        <note>4Fe-4S-substrate</note>
    </ligand>
</feature>
<evidence type="ECO:0000256" key="8">
    <source>
        <dbReference type="ARBA" id="ARBA00023134"/>
    </source>
</evidence>
<feature type="binding site" evidence="12">
    <location>
        <position position="77"/>
    </location>
    <ligand>
        <name>S-adenosyl-L-methionine</name>
        <dbReference type="ChEBI" id="CHEBI:59789"/>
    </ligand>
</feature>
<feature type="binding site" evidence="12">
    <location>
        <position position="131"/>
    </location>
    <ligand>
        <name>S-adenosyl-L-methionine</name>
        <dbReference type="ChEBI" id="CHEBI:59789"/>
    </ligand>
</feature>
<dbReference type="SMART" id="SM00729">
    <property type="entry name" value="Elp3"/>
    <property type="match status" value="1"/>
</dbReference>
<dbReference type="InterPro" id="IPR006638">
    <property type="entry name" value="Elp3/MiaA/NifB-like_rSAM"/>
</dbReference>
<dbReference type="GO" id="GO:0005525">
    <property type="term" value="F:GTP binding"/>
    <property type="evidence" value="ECO:0007669"/>
    <property type="project" value="UniProtKB-UniRule"/>
</dbReference>
<dbReference type="GO" id="GO:0006777">
    <property type="term" value="P:Mo-molybdopterin cofactor biosynthetic process"/>
    <property type="evidence" value="ECO:0007669"/>
    <property type="project" value="UniProtKB-UniRule"/>
</dbReference>
<sequence length="339" mass="37234">MMAQNAASTCGLIDGFGRRVTYLRLSVTDRCDLRCVYCMSEDMTFRSRRDILSLDELARLARLFIARGIDKLRITGGEPLVRPGILGLFEELSQLLRDGSLRELTLTTNGTQLARFAEDLARTGVRRINVSLDTLDPERFRMLTRGGSLAKVLDGIAAARAAGLAVKLNAVALRDGTESEIHDLIAFAHDRSMTLSLIETMPLGDVGVDRLDQYLPLDALRRRIEERWTLIDVPMRSGGPARYARVAETGGLIGFITPHTHNFCADCNRVRITASGTLHTCLGQDDATDLRTLLRAGGTDDDLVRIIDVALGRKPKGHDFVLSRGAATQLARRMSETGG</sequence>
<evidence type="ECO:0000259" key="13">
    <source>
        <dbReference type="PROSITE" id="PS51918"/>
    </source>
</evidence>
<dbReference type="EC" id="4.1.99.22" evidence="1 12"/>
<dbReference type="EMBL" id="LR743504">
    <property type="protein sequence ID" value="CAA2105945.1"/>
    <property type="molecule type" value="Genomic_DNA"/>
</dbReference>
<feature type="domain" description="Radical SAM core" evidence="13">
    <location>
        <begin position="15"/>
        <end position="241"/>
    </location>
</feature>
<dbReference type="InterPro" id="IPR013785">
    <property type="entry name" value="Aldolase_TIM"/>
</dbReference>
<dbReference type="InterPro" id="IPR007197">
    <property type="entry name" value="rSAM"/>
</dbReference>
<dbReference type="AlphaFoldDB" id="A0A679J0Z3"/>
<keyword evidence="2 12" id="KW-0004">4Fe-4S</keyword>
<dbReference type="InterPro" id="IPR000385">
    <property type="entry name" value="MoaA_NifB_PqqE_Fe-S-bd_CS"/>
</dbReference>
<dbReference type="Pfam" id="PF04055">
    <property type="entry name" value="Radical_SAM"/>
    <property type="match status" value="1"/>
</dbReference>
<dbReference type="SFLD" id="SFLDS00029">
    <property type="entry name" value="Radical_SAM"/>
    <property type="match status" value="1"/>
</dbReference>
<feature type="binding site" evidence="12">
    <location>
        <position position="201"/>
    </location>
    <ligand>
        <name>S-adenosyl-L-methionine</name>
        <dbReference type="ChEBI" id="CHEBI:59789"/>
    </ligand>
</feature>
<accession>A0A679J0Z3</accession>
<feature type="binding site" evidence="12">
    <location>
        <position position="24"/>
    </location>
    <ligand>
        <name>GTP</name>
        <dbReference type="ChEBI" id="CHEBI:37565"/>
    </ligand>
</feature>
<dbReference type="SFLD" id="SFLDG01386">
    <property type="entry name" value="main_SPASM_domain-containing"/>
    <property type="match status" value="1"/>
</dbReference>
<keyword evidence="5 12" id="KW-0547">Nucleotide-binding</keyword>
<dbReference type="HAMAP" id="MF_01225_B">
    <property type="entry name" value="MoaA_B"/>
    <property type="match status" value="1"/>
</dbReference>
<dbReference type="PROSITE" id="PS51918">
    <property type="entry name" value="RADICAL_SAM"/>
    <property type="match status" value="1"/>
</dbReference>
<dbReference type="SUPFAM" id="SSF102114">
    <property type="entry name" value="Radical SAM enzymes"/>
    <property type="match status" value="1"/>
</dbReference>
<evidence type="ECO:0000256" key="1">
    <source>
        <dbReference type="ARBA" id="ARBA00012167"/>
    </source>
</evidence>
<dbReference type="PANTHER" id="PTHR22960">
    <property type="entry name" value="MOLYBDOPTERIN COFACTOR SYNTHESIS PROTEIN A"/>
    <property type="match status" value="1"/>
</dbReference>
<keyword evidence="6 12" id="KW-0408">Iron</keyword>
<keyword evidence="9 12" id="KW-0501">Molybdenum cofactor biosynthesis</keyword>
<feature type="binding site" evidence="12">
    <location>
        <position position="281"/>
    </location>
    <ligand>
        <name>[4Fe-4S] cluster</name>
        <dbReference type="ChEBI" id="CHEBI:49883"/>
        <label>2</label>
        <note>4Fe-4S-substrate</note>
    </ligand>
</feature>
<evidence type="ECO:0000256" key="12">
    <source>
        <dbReference type="HAMAP-Rule" id="MF_01225"/>
    </source>
</evidence>
<dbReference type="InterPro" id="IPR010505">
    <property type="entry name" value="MoaA_twitch"/>
</dbReference>
<feature type="binding site" evidence="12">
    <location>
        <position position="73"/>
    </location>
    <ligand>
        <name>GTP</name>
        <dbReference type="ChEBI" id="CHEBI:37565"/>
    </ligand>
</feature>
<dbReference type="PROSITE" id="PS01305">
    <property type="entry name" value="MOAA_NIFB_PQQE"/>
    <property type="match status" value="1"/>
</dbReference>
<dbReference type="InterPro" id="IPR040064">
    <property type="entry name" value="MoaA-like"/>
</dbReference>
<feature type="binding site" evidence="12">
    <location>
        <position position="38"/>
    </location>
    <ligand>
        <name>[4Fe-4S] cluster</name>
        <dbReference type="ChEBI" id="CHEBI:49883"/>
        <label>1</label>
        <note>4Fe-4S-S-AdoMet</note>
    </ligand>
</feature>
<dbReference type="GO" id="GO:0061799">
    <property type="term" value="F:cyclic pyranopterin monophosphate synthase activity"/>
    <property type="evidence" value="ECO:0007669"/>
    <property type="project" value="TreeGrafter"/>
</dbReference>
<dbReference type="UniPathway" id="UPA00344"/>
<keyword evidence="10 12" id="KW-0456">Lyase</keyword>
<feature type="binding site" evidence="12">
    <location>
        <position position="107"/>
    </location>
    <ligand>
        <name>GTP</name>
        <dbReference type="ChEBI" id="CHEBI:37565"/>
    </ligand>
</feature>
<keyword evidence="7 12" id="KW-0411">Iron-sulfur</keyword>
<feature type="binding site" evidence="12">
    <location>
        <position position="264"/>
    </location>
    <ligand>
        <name>[4Fe-4S] cluster</name>
        <dbReference type="ChEBI" id="CHEBI:49883"/>
        <label>2</label>
        <note>4Fe-4S-substrate</note>
    </ligand>
</feature>
<comment type="pathway">
    <text evidence="12">Cofactor biosynthesis; molybdopterin biosynthesis.</text>
</comment>
<comment type="cofactor">
    <cofactor evidence="12">
        <name>[4Fe-4S] cluster</name>
        <dbReference type="ChEBI" id="CHEBI:49883"/>
    </cofactor>
    <text evidence="12">Binds 2 [4Fe-4S] clusters. Binds 1 [4Fe-4S] cluster coordinated with 3 cysteines and an exchangeable S-adenosyl-L-methionine and 1 [4Fe-4S] cluster coordinated with 3 cysteines and the GTP-derived substrate.</text>
</comment>
<reference evidence="14" key="1">
    <citation type="submission" date="2019-12" db="EMBL/GenBank/DDBJ databases">
        <authorList>
            <person name="Cremers G."/>
        </authorList>
    </citation>
    <scope>NUCLEOTIDE SEQUENCE</scope>
    <source>
        <strain evidence="14">Mbul1</strain>
    </source>
</reference>
<comment type="function">
    <text evidence="12">Catalyzes the cyclization of GTP to (8S)-3',8-cyclo-7,8-dihydroguanosine 5'-triphosphate.</text>
</comment>
<proteinExistence type="inferred from homology"/>
<dbReference type="GO" id="GO:0061798">
    <property type="term" value="F:GTP 3',8'-cyclase activity"/>
    <property type="evidence" value="ECO:0007669"/>
    <property type="project" value="UniProtKB-UniRule"/>
</dbReference>
<keyword evidence="8 12" id="KW-0342">GTP-binding</keyword>
<dbReference type="SFLD" id="SFLDG01383">
    <property type="entry name" value="cyclic_pyranopterin_phosphate"/>
    <property type="match status" value="1"/>
</dbReference>
<protein>
    <recommendedName>
        <fullName evidence="1 12">GTP 3',8-cyclase</fullName>
        <ecNumber evidence="1 12">4.1.99.22</ecNumber>
    </recommendedName>
    <alternativeName>
        <fullName evidence="12">Molybdenum cofactor biosynthesis protein A</fullName>
    </alternativeName>
</protein>
<dbReference type="NCBIfam" id="TIGR02666">
    <property type="entry name" value="moaA"/>
    <property type="match status" value="1"/>
</dbReference>
<dbReference type="InterPro" id="IPR013483">
    <property type="entry name" value="MoaA"/>
</dbReference>
<evidence type="ECO:0000256" key="6">
    <source>
        <dbReference type="ARBA" id="ARBA00023004"/>
    </source>
</evidence>
<evidence type="ECO:0000256" key="4">
    <source>
        <dbReference type="ARBA" id="ARBA00022723"/>
    </source>
</evidence>
<dbReference type="CDD" id="cd01335">
    <property type="entry name" value="Radical_SAM"/>
    <property type="match status" value="1"/>
</dbReference>
<name>A0A679J0Z3_9HYPH</name>
<feature type="binding site" evidence="12">
    <location>
        <position position="31"/>
    </location>
    <ligand>
        <name>[4Fe-4S] cluster</name>
        <dbReference type="ChEBI" id="CHEBI:49883"/>
        <label>1</label>
        <note>4Fe-4S-S-AdoMet</note>
    </ligand>
</feature>
<evidence type="ECO:0000256" key="5">
    <source>
        <dbReference type="ARBA" id="ARBA00022741"/>
    </source>
</evidence>
<dbReference type="GO" id="GO:0051539">
    <property type="term" value="F:4 iron, 4 sulfur cluster binding"/>
    <property type="evidence" value="ECO:0007669"/>
    <property type="project" value="UniProtKB-UniRule"/>
</dbReference>